<dbReference type="Pfam" id="PF06347">
    <property type="entry name" value="SH3_4"/>
    <property type="match status" value="1"/>
</dbReference>
<dbReference type="PANTHER" id="PTHR34408">
    <property type="entry name" value="FAMILY PROTEIN, PUTATIVE-RELATED"/>
    <property type="match status" value="1"/>
</dbReference>
<feature type="signal peptide" evidence="1">
    <location>
        <begin position="1"/>
        <end position="33"/>
    </location>
</feature>
<feature type="chain" id="PRO_5039922145" evidence="1">
    <location>
        <begin position="34"/>
        <end position="158"/>
    </location>
</feature>
<dbReference type="KEGG" id="dia:Dtpsy_1934"/>
<evidence type="ECO:0000313" key="4">
    <source>
        <dbReference type="Proteomes" id="UP000000450"/>
    </source>
</evidence>
<keyword evidence="4" id="KW-1185">Reference proteome</keyword>
<dbReference type="EMBL" id="CP001392">
    <property type="protein sequence ID" value="ACM33390.1"/>
    <property type="molecule type" value="Genomic_DNA"/>
</dbReference>
<dbReference type="AlphaFoldDB" id="A0A9J9Q9Y7"/>
<dbReference type="Gene3D" id="2.30.30.40">
    <property type="entry name" value="SH3 Domains"/>
    <property type="match status" value="2"/>
</dbReference>
<evidence type="ECO:0000259" key="2">
    <source>
        <dbReference type="PROSITE" id="PS51781"/>
    </source>
</evidence>
<accession>A0A9J9Q9Y7</accession>
<proteinExistence type="predicted"/>
<dbReference type="Pfam" id="PF08239">
    <property type="entry name" value="SH3_3"/>
    <property type="match status" value="1"/>
</dbReference>
<evidence type="ECO:0000256" key="1">
    <source>
        <dbReference type="SAM" id="SignalP"/>
    </source>
</evidence>
<evidence type="ECO:0000313" key="3">
    <source>
        <dbReference type="EMBL" id="ACM33390.1"/>
    </source>
</evidence>
<dbReference type="InterPro" id="IPR003646">
    <property type="entry name" value="SH3-like_bac-type"/>
</dbReference>
<organism evidence="3 4">
    <name type="scientific">Acidovorax ebreus (strain TPSY)</name>
    <name type="common">Diaphorobacter sp. (strain TPSY)</name>
    <dbReference type="NCBI Taxonomy" id="535289"/>
    <lineage>
        <taxon>Bacteria</taxon>
        <taxon>Pseudomonadati</taxon>
        <taxon>Pseudomonadota</taxon>
        <taxon>Betaproteobacteria</taxon>
        <taxon>Burkholderiales</taxon>
        <taxon>Comamonadaceae</taxon>
        <taxon>Diaphorobacter</taxon>
    </lineage>
</organism>
<dbReference type="InterPro" id="IPR010466">
    <property type="entry name" value="DUF1058"/>
</dbReference>
<sequence>MPFALPLPHRILSKALAAAALALPLLMPAGVQAREFVSIKGNAVNVREKPSTRSATLWELGRGYPLQVQQRKGRWLQVRDFEEPLGWVYAPLTSKTPHRVVTARVANLRAGPGQQHKTVGKLQQHEVVRSLGQSGSWARVQREDGQKGWVARRLTWGW</sequence>
<protein>
    <submittedName>
        <fullName evidence="3">SH3 type 3 domain protein</fullName>
    </submittedName>
</protein>
<keyword evidence="1" id="KW-0732">Signal</keyword>
<reference evidence="3 4" key="1">
    <citation type="journal article" date="2010" name="J. Bacteriol.">
        <title>Completed genome sequence of the anaerobic iron-oxidizing bacterium Acidovorax ebreus strain TPSY.</title>
        <authorList>
            <person name="Byrne-Bailey K.G."/>
            <person name="Weber K.A."/>
            <person name="Chair A.H."/>
            <person name="Bose S."/>
            <person name="Knox T."/>
            <person name="Spanbauer T.L."/>
            <person name="Chertkov O."/>
            <person name="Coates J.D."/>
        </authorList>
    </citation>
    <scope>NUCLEOTIDE SEQUENCE [LARGE SCALE GENOMIC DNA]</scope>
    <source>
        <strain evidence="3 4">TPSY</strain>
    </source>
</reference>
<gene>
    <name evidence="3" type="ordered locus">Dtpsy_1934</name>
</gene>
<dbReference type="PROSITE" id="PS51781">
    <property type="entry name" value="SH3B"/>
    <property type="match status" value="1"/>
</dbReference>
<dbReference type="SMART" id="SM00287">
    <property type="entry name" value="SH3b"/>
    <property type="match status" value="2"/>
</dbReference>
<feature type="domain" description="SH3b" evidence="2">
    <location>
        <begin position="96"/>
        <end position="158"/>
    </location>
</feature>
<dbReference type="Proteomes" id="UP000000450">
    <property type="component" value="Chromosome"/>
</dbReference>
<dbReference type="InterPro" id="IPR052354">
    <property type="entry name" value="Cell_Wall_Dynamics_Protein"/>
</dbReference>
<dbReference type="PANTHER" id="PTHR34408:SF1">
    <property type="entry name" value="GLYCOSYL HYDROLASE FAMILY 19 DOMAIN-CONTAINING PROTEIN HI_1415"/>
    <property type="match status" value="1"/>
</dbReference>
<name>A0A9J9Q9Y7_ACIET</name>